<dbReference type="Proteomes" id="UP000295023">
    <property type="component" value="Unassembled WGS sequence"/>
</dbReference>
<comment type="caution">
    <text evidence="2">The sequence shown here is derived from an EMBL/GenBank/DDBJ whole genome shotgun (WGS) entry which is preliminary data.</text>
</comment>
<accession>A0A4R4DW80</accession>
<dbReference type="AlphaFoldDB" id="A0A4R4DW80"/>
<keyword evidence="3" id="KW-1185">Reference proteome</keyword>
<sequence>MDGTDLRRRMDWARDAARAAARIARLERRQPELPPVTAADCLKLGRDPMQRIALLGRGAQAPRQNAAAGQVSSNSIPGSPFAMARR</sequence>
<protein>
    <submittedName>
        <fullName evidence="2">Uncharacterized protein</fullName>
    </submittedName>
</protein>
<organism evidence="2 3">
    <name type="scientific">Roseicella aquatilis</name>
    <dbReference type="NCBI Taxonomy" id="2527868"/>
    <lineage>
        <taxon>Bacteria</taxon>
        <taxon>Pseudomonadati</taxon>
        <taxon>Pseudomonadota</taxon>
        <taxon>Alphaproteobacteria</taxon>
        <taxon>Acetobacterales</taxon>
        <taxon>Roseomonadaceae</taxon>
        <taxon>Roseicella</taxon>
    </lineage>
</organism>
<evidence type="ECO:0000313" key="3">
    <source>
        <dbReference type="Proteomes" id="UP000295023"/>
    </source>
</evidence>
<proteinExistence type="predicted"/>
<name>A0A4R4DW80_9PROT</name>
<reference evidence="2 3" key="1">
    <citation type="submission" date="2019-03" db="EMBL/GenBank/DDBJ databases">
        <title>Paracraurococcus aquatilis NE82 genome sequence.</title>
        <authorList>
            <person name="Zhao Y."/>
            <person name="Du Z."/>
        </authorList>
    </citation>
    <scope>NUCLEOTIDE SEQUENCE [LARGE SCALE GENOMIC DNA]</scope>
    <source>
        <strain evidence="2 3">NE82</strain>
    </source>
</reference>
<feature type="region of interest" description="Disordered" evidence="1">
    <location>
        <begin position="63"/>
        <end position="86"/>
    </location>
</feature>
<dbReference type="EMBL" id="SKBM01000001">
    <property type="protein sequence ID" value="TCZ66628.1"/>
    <property type="molecule type" value="Genomic_DNA"/>
</dbReference>
<gene>
    <name evidence="2" type="ORF">EXY23_00490</name>
</gene>
<dbReference type="RefSeq" id="WP_132283599.1">
    <property type="nucleotide sequence ID" value="NZ_SKBM01000001.1"/>
</dbReference>
<evidence type="ECO:0000313" key="2">
    <source>
        <dbReference type="EMBL" id="TCZ66628.1"/>
    </source>
</evidence>
<evidence type="ECO:0000256" key="1">
    <source>
        <dbReference type="SAM" id="MobiDB-lite"/>
    </source>
</evidence>